<accession>A0AAN9LB38</accession>
<dbReference type="Gene3D" id="1.10.1520.10">
    <property type="entry name" value="Ribonuclease III domain"/>
    <property type="match status" value="2"/>
</dbReference>
<dbReference type="Pfam" id="PF00636">
    <property type="entry name" value="Ribonuclease_3"/>
    <property type="match status" value="1"/>
</dbReference>
<dbReference type="CDD" id="cd00593">
    <property type="entry name" value="RIBOc"/>
    <property type="match status" value="2"/>
</dbReference>
<dbReference type="InterPro" id="IPR036389">
    <property type="entry name" value="RNase_III_sf"/>
</dbReference>
<gene>
    <name evidence="6" type="ORF">VNO80_29512</name>
</gene>
<dbReference type="Gene3D" id="2.170.260.10">
    <property type="entry name" value="paz domain"/>
    <property type="match status" value="1"/>
</dbReference>
<dbReference type="GO" id="GO:0005737">
    <property type="term" value="C:cytoplasm"/>
    <property type="evidence" value="ECO:0007669"/>
    <property type="project" value="TreeGrafter"/>
</dbReference>
<organism evidence="6 7">
    <name type="scientific">Phaseolus coccineus</name>
    <name type="common">Scarlet runner bean</name>
    <name type="synonym">Phaseolus multiflorus</name>
    <dbReference type="NCBI Taxonomy" id="3886"/>
    <lineage>
        <taxon>Eukaryota</taxon>
        <taxon>Viridiplantae</taxon>
        <taxon>Streptophyta</taxon>
        <taxon>Embryophyta</taxon>
        <taxon>Tracheophyta</taxon>
        <taxon>Spermatophyta</taxon>
        <taxon>Magnoliopsida</taxon>
        <taxon>eudicotyledons</taxon>
        <taxon>Gunneridae</taxon>
        <taxon>Pentapetalae</taxon>
        <taxon>rosids</taxon>
        <taxon>fabids</taxon>
        <taxon>Fabales</taxon>
        <taxon>Fabaceae</taxon>
        <taxon>Papilionoideae</taxon>
        <taxon>50 kb inversion clade</taxon>
        <taxon>NPAAA clade</taxon>
        <taxon>indigoferoid/millettioid clade</taxon>
        <taxon>Phaseoleae</taxon>
        <taxon>Phaseolus</taxon>
    </lineage>
</organism>
<evidence type="ECO:0000256" key="3">
    <source>
        <dbReference type="ARBA" id="ARBA00022801"/>
    </source>
</evidence>
<sequence>MKGIVKEHPCYVPSELVNCSSKACSVKYKYYCYLMELKEDYKYEVKVGDIVLAIRTELESEIIDTLSGTSLVVERGKLSLKLTPAQPIQLSPEQVEKCRRFQTTLFKILLNGDFNQLPSASDNFNLEDNPEIDYLLLPATVKDQRASKSIIDWKSVYSFPFSSESTCDCNCNDHACDLKIKKGSVCSCKLENCVVYTPHTHSIYIIANVIWDLNGNSTLYGTTTYKEHFKKRKSELSFPHQPLLRGRKVFKVRNYLKKDRQNKKKKDEKMSSEELPPELCSVIMSPISIGTIYSFSFIPSIMHWLEGLLVAFNLKKMLLDHCTQNDIPISKVLQAITAKECQEAHNYEYLETLGDSFLKYAVSLQLFKTHQNYREGALSKLKDNLISNCALCDFGSAKNLPGFIRMEAFDPKKWDIPGDKSKSVLLKEELVSSGRTSMYVGRKRKIEVKGVANVVEALIGAFICTEDEEAALSFINWIGIDVDTNIMPYERHLSIHPENLVDVKFLESQLKYKFKDPYLLVEALTHSSCKRPEISTCYERLEFLGDAVLDNLMTMHFYEEYSDEKFSPEFFTTMRSISVNNECYALSAIKAKLHKHILCDPVVEKNIAKTMRGVENLSLESTFGWELETYFCPYKIDVQPPVRDSDGTSVTIKVKANRITYQSTAKASNKDTARKVASKELLEQLQICKSLG</sequence>
<keyword evidence="2" id="KW-0547">Nucleotide-binding</keyword>
<dbReference type="PANTHER" id="PTHR14950">
    <property type="entry name" value="DICER-RELATED"/>
    <property type="match status" value="1"/>
</dbReference>
<dbReference type="GO" id="GO:0030422">
    <property type="term" value="P:siRNA processing"/>
    <property type="evidence" value="ECO:0007669"/>
    <property type="project" value="TreeGrafter"/>
</dbReference>
<comment type="caution">
    <text evidence="6">The sequence shown here is derived from an EMBL/GenBank/DDBJ whole genome shotgun (WGS) entry which is preliminary data.</text>
</comment>
<evidence type="ECO:0000313" key="6">
    <source>
        <dbReference type="EMBL" id="KAK7332757.1"/>
    </source>
</evidence>
<dbReference type="SMART" id="SM00949">
    <property type="entry name" value="PAZ"/>
    <property type="match status" value="1"/>
</dbReference>
<dbReference type="SUPFAM" id="SSF69065">
    <property type="entry name" value="RNase III domain-like"/>
    <property type="match status" value="2"/>
</dbReference>
<feature type="domain" description="RNase III" evidence="4">
    <location>
        <begin position="334"/>
        <end position="467"/>
    </location>
</feature>
<evidence type="ECO:0000259" key="4">
    <source>
        <dbReference type="PROSITE" id="PS50142"/>
    </source>
</evidence>
<dbReference type="Pfam" id="PF14622">
    <property type="entry name" value="Ribonucleas_3_3"/>
    <property type="match status" value="1"/>
</dbReference>
<feature type="domain" description="RNase III" evidence="4">
    <location>
        <begin position="503"/>
        <end position="563"/>
    </location>
</feature>
<protein>
    <recommendedName>
        <fullName evidence="8">Dicer-like protein</fullName>
    </recommendedName>
</protein>
<dbReference type="SMART" id="SM00535">
    <property type="entry name" value="RIBOc"/>
    <property type="match status" value="2"/>
</dbReference>
<dbReference type="InterPro" id="IPR003100">
    <property type="entry name" value="PAZ_dom"/>
</dbReference>
<evidence type="ECO:0008006" key="8">
    <source>
        <dbReference type="Google" id="ProtNLM"/>
    </source>
</evidence>
<dbReference type="InterPro" id="IPR000999">
    <property type="entry name" value="RNase_III_dom"/>
</dbReference>
<comment type="cofactor">
    <cofactor evidence="1">
        <name>Mg(2+)</name>
        <dbReference type="ChEBI" id="CHEBI:18420"/>
    </cofactor>
</comment>
<dbReference type="PROSITE" id="PS00517">
    <property type="entry name" value="RNASE_3_1"/>
    <property type="match status" value="1"/>
</dbReference>
<dbReference type="AlphaFoldDB" id="A0AAN9LB38"/>
<dbReference type="GO" id="GO:0003723">
    <property type="term" value="F:RNA binding"/>
    <property type="evidence" value="ECO:0007669"/>
    <property type="project" value="InterPro"/>
</dbReference>
<keyword evidence="3" id="KW-0378">Hydrolase</keyword>
<dbReference type="EMBL" id="JAYMYR010000011">
    <property type="protein sequence ID" value="KAK7332757.1"/>
    <property type="molecule type" value="Genomic_DNA"/>
</dbReference>
<dbReference type="PROSITE" id="PS50142">
    <property type="entry name" value="RNASE_3_2"/>
    <property type="match status" value="2"/>
</dbReference>
<dbReference type="PANTHER" id="PTHR14950:SF70">
    <property type="entry name" value="ENDORIBONUCLEASE DICER HOMOLOG 2"/>
    <property type="match status" value="1"/>
</dbReference>
<keyword evidence="7" id="KW-1185">Reference proteome</keyword>
<proteinExistence type="predicted"/>
<name>A0AAN9LB38_PHACN</name>
<dbReference type="GO" id="GO:0004525">
    <property type="term" value="F:ribonuclease III activity"/>
    <property type="evidence" value="ECO:0007669"/>
    <property type="project" value="InterPro"/>
</dbReference>
<evidence type="ECO:0000313" key="7">
    <source>
        <dbReference type="Proteomes" id="UP001374584"/>
    </source>
</evidence>
<dbReference type="Proteomes" id="UP001374584">
    <property type="component" value="Unassembled WGS sequence"/>
</dbReference>
<feature type="domain" description="PAZ" evidence="5">
    <location>
        <begin position="170"/>
        <end position="284"/>
    </location>
</feature>
<evidence type="ECO:0000256" key="1">
    <source>
        <dbReference type="ARBA" id="ARBA00001946"/>
    </source>
</evidence>
<dbReference type="PROSITE" id="PS50821">
    <property type="entry name" value="PAZ"/>
    <property type="match status" value="1"/>
</dbReference>
<evidence type="ECO:0000256" key="2">
    <source>
        <dbReference type="ARBA" id="ARBA00022741"/>
    </source>
</evidence>
<evidence type="ECO:0000259" key="5">
    <source>
        <dbReference type="PROSITE" id="PS50821"/>
    </source>
</evidence>
<reference evidence="6 7" key="1">
    <citation type="submission" date="2024-01" db="EMBL/GenBank/DDBJ databases">
        <title>The genomes of 5 underutilized Papilionoideae crops provide insights into root nodulation and disease resistanc.</title>
        <authorList>
            <person name="Jiang F."/>
        </authorList>
    </citation>
    <scope>NUCLEOTIDE SEQUENCE [LARGE SCALE GENOMIC DNA]</scope>
    <source>
        <strain evidence="6">JINMINGXINNONG_FW02</strain>
        <tissue evidence="6">Leaves</tissue>
    </source>
</reference>
<dbReference type="GO" id="GO:0000166">
    <property type="term" value="F:nucleotide binding"/>
    <property type="evidence" value="ECO:0007669"/>
    <property type="project" value="UniProtKB-KW"/>
</dbReference>
<dbReference type="GO" id="GO:0005634">
    <property type="term" value="C:nucleus"/>
    <property type="evidence" value="ECO:0007669"/>
    <property type="project" value="TreeGrafter"/>
</dbReference>